<organism evidence="2 3">
    <name type="scientific">Candidatus Nitrosocosmicus oleophilus</name>
    <dbReference type="NCBI Taxonomy" id="1353260"/>
    <lineage>
        <taxon>Archaea</taxon>
        <taxon>Nitrososphaerota</taxon>
        <taxon>Nitrososphaeria</taxon>
        <taxon>Nitrososphaerales</taxon>
        <taxon>Nitrososphaeraceae</taxon>
        <taxon>Candidatus Nitrosocosmicus</taxon>
    </lineage>
</organism>
<protein>
    <submittedName>
        <fullName evidence="2">Uncharacterized protein</fullName>
    </submittedName>
</protein>
<reference evidence="3" key="1">
    <citation type="submission" date="2015-10" db="EMBL/GenBank/DDBJ databases">
        <title>Niche specialization of a soil ammonia-oxidizing archaeon, Candidatus Nitrosocosmicus oleophilus.</title>
        <authorList>
            <person name="Jung M.-Y."/>
            <person name="Rhee S.-K."/>
        </authorList>
    </citation>
    <scope>NUCLEOTIDE SEQUENCE [LARGE SCALE GENOMIC DNA]</scope>
    <source>
        <strain evidence="3">MY3</strain>
    </source>
</reference>
<gene>
    <name evidence="2" type="ORF">NMY3_02834</name>
</gene>
<evidence type="ECO:0000313" key="3">
    <source>
        <dbReference type="Proteomes" id="UP000058925"/>
    </source>
</evidence>
<feature type="transmembrane region" description="Helical" evidence="1">
    <location>
        <begin position="7"/>
        <end position="27"/>
    </location>
</feature>
<evidence type="ECO:0000256" key="1">
    <source>
        <dbReference type="SAM" id="Phobius"/>
    </source>
</evidence>
<feature type="transmembrane region" description="Helical" evidence="1">
    <location>
        <begin position="79"/>
        <end position="96"/>
    </location>
</feature>
<proteinExistence type="predicted"/>
<sequence>MNRNLLIVYALCGILVATGIVYFLVAYGEYTDWVELLNFGIHDETTEKQVEITLFITSGLIYLGLVLWLIKTRFMKKSPYIAAIVVSVALIITYAASRTVGVPIVGVELYVGKLDVISKIMQVLVIALSIVALYKIKRPVYSFTK</sequence>
<dbReference type="OrthoDB" id="11046at2157"/>
<keyword evidence="3" id="KW-1185">Reference proteome</keyword>
<name>A0A654M302_9ARCH</name>
<keyword evidence="1" id="KW-1133">Transmembrane helix</keyword>
<dbReference type="KEGG" id="taa:NMY3_02834"/>
<dbReference type="Proteomes" id="UP000058925">
    <property type="component" value="Chromosome"/>
</dbReference>
<accession>A0A654M302</accession>
<feature type="transmembrane region" description="Helical" evidence="1">
    <location>
        <begin position="116"/>
        <end position="136"/>
    </location>
</feature>
<dbReference type="AlphaFoldDB" id="A0A654M302"/>
<feature type="transmembrane region" description="Helical" evidence="1">
    <location>
        <begin position="52"/>
        <end position="70"/>
    </location>
</feature>
<evidence type="ECO:0000313" key="2">
    <source>
        <dbReference type="EMBL" id="ALI37023.1"/>
    </source>
</evidence>
<keyword evidence="1" id="KW-0472">Membrane</keyword>
<dbReference type="EMBL" id="CP012850">
    <property type="protein sequence ID" value="ALI37023.1"/>
    <property type="molecule type" value="Genomic_DNA"/>
</dbReference>
<keyword evidence="1" id="KW-0812">Transmembrane</keyword>